<dbReference type="PRINTS" id="PR00068">
    <property type="entry name" value="CUZNDISMTASE"/>
</dbReference>
<dbReference type="Gene3D" id="2.60.40.200">
    <property type="entry name" value="Superoxide dismutase, copper/zinc binding domain"/>
    <property type="match status" value="1"/>
</dbReference>
<dbReference type="EC" id="1.15.1.1" evidence="1"/>
<dbReference type="AlphaFoldDB" id="A0AA38HGD5"/>
<evidence type="ECO:0000313" key="8">
    <source>
        <dbReference type="EMBL" id="KAJ3616387.1"/>
    </source>
</evidence>
<evidence type="ECO:0000256" key="6">
    <source>
        <dbReference type="ARBA" id="ARBA00049204"/>
    </source>
</evidence>
<evidence type="ECO:0000313" key="9">
    <source>
        <dbReference type="Proteomes" id="UP001168821"/>
    </source>
</evidence>
<dbReference type="EMBL" id="JALNTZ010003570">
    <property type="protein sequence ID" value="KAJ3616387.1"/>
    <property type="molecule type" value="Genomic_DNA"/>
</dbReference>
<dbReference type="InterPro" id="IPR036423">
    <property type="entry name" value="SOD-like_Cu/Zn_dom_sf"/>
</dbReference>
<evidence type="ECO:0000256" key="3">
    <source>
        <dbReference type="ARBA" id="ARBA00022833"/>
    </source>
</evidence>
<accession>A0AA38HGD5</accession>
<sequence>MDPPNERHVGDLGNVEADNHGRAVFVVEDGIISVEDIIGRAVVIHAQEDDLGQGNNHLSKKTGNAGEAIVCGIIARSSGLFQNKKQICACDGTTLWEES</sequence>
<gene>
    <name evidence="8" type="ORF">Zmor_011911</name>
</gene>
<keyword evidence="2" id="KW-0479">Metal-binding</keyword>
<comment type="caution">
    <text evidence="8">The sequence shown here is derived from an EMBL/GenBank/DDBJ whole genome shotgun (WGS) entry which is preliminary data.</text>
</comment>
<keyword evidence="3" id="KW-0862">Zinc</keyword>
<keyword evidence="4" id="KW-0049">Antioxidant</keyword>
<keyword evidence="5" id="KW-0560">Oxidoreductase</keyword>
<dbReference type="Proteomes" id="UP001168821">
    <property type="component" value="Unassembled WGS sequence"/>
</dbReference>
<evidence type="ECO:0000256" key="1">
    <source>
        <dbReference type="ARBA" id="ARBA00012682"/>
    </source>
</evidence>
<name>A0AA38HGD5_9CUCU</name>
<comment type="catalytic activity">
    <reaction evidence="6">
        <text>2 superoxide + 2 H(+) = H2O2 + O2</text>
        <dbReference type="Rhea" id="RHEA:20696"/>
        <dbReference type="ChEBI" id="CHEBI:15378"/>
        <dbReference type="ChEBI" id="CHEBI:15379"/>
        <dbReference type="ChEBI" id="CHEBI:16240"/>
        <dbReference type="ChEBI" id="CHEBI:18421"/>
        <dbReference type="EC" id="1.15.1.1"/>
    </reaction>
</comment>
<dbReference type="GO" id="GO:0005507">
    <property type="term" value="F:copper ion binding"/>
    <property type="evidence" value="ECO:0007669"/>
    <property type="project" value="InterPro"/>
</dbReference>
<protein>
    <recommendedName>
        <fullName evidence="1">superoxide dismutase</fullName>
        <ecNumber evidence="1">1.15.1.1</ecNumber>
    </recommendedName>
</protein>
<keyword evidence="9" id="KW-1185">Reference proteome</keyword>
<dbReference type="Pfam" id="PF00080">
    <property type="entry name" value="Sod_Cu"/>
    <property type="match status" value="1"/>
</dbReference>
<dbReference type="InterPro" id="IPR001424">
    <property type="entry name" value="SOD_Cu_Zn_dom"/>
</dbReference>
<evidence type="ECO:0000256" key="4">
    <source>
        <dbReference type="ARBA" id="ARBA00022862"/>
    </source>
</evidence>
<dbReference type="SUPFAM" id="SSF49329">
    <property type="entry name" value="Cu,Zn superoxide dismutase-like"/>
    <property type="match status" value="1"/>
</dbReference>
<feature type="domain" description="Superoxide dismutase copper/zinc binding" evidence="7">
    <location>
        <begin position="4"/>
        <end position="74"/>
    </location>
</feature>
<evidence type="ECO:0000256" key="5">
    <source>
        <dbReference type="ARBA" id="ARBA00023002"/>
    </source>
</evidence>
<evidence type="ECO:0000259" key="7">
    <source>
        <dbReference type="Pfam" id="PF00080"/>
    </source>
</evidence>
<dbReference type="InterPro" id="IPR024134">
    <property type="entry name" value="SOD_Cu/Zn_/chaperone"/>
</dbReference>
<evidence type="ECO:0000256" key="2">
    <source>
        <dbReference type="ARBA" id="ARBA00022723"/>
    </source>
</evidence>
<organism evidence="8 9">
    <name type="scientific">Zophobas morio</name>
    <dbReference type="NCBI Taxonomy" id="2755281"/>
    <lineage>
        <taxon>Eukaryota</taxon>
        <taxon>Metazoa</taxon>
        <taxon>Ecdysozoa</taxon>
        <taxon>Arthropoda</taxon>
        <taxon>Hexapoda</taxon>
        <taxon>Insecta</taxon>
        <taxon>Pterygota</taxon>
        <taxon>Neoptera</taxon>
        <taxon>Endopterygota</taxon>
        <taxon>Coleoptera</taxon>
        <taxon>Polyphaga</taxon>
        <taxon>Cucujiformia</taxon>
        <taxon>Tenebrionidae</taxon>
        <taxon>Zophobas</taxon>
    </lineage>
</organism>
<dbReference type="GO" id="GO:0004784">
    <property type="term" value="F:superoxide dismutase activity"/>
    <property type="evidence" value="ECO:0007669"/>
    <property type="project" value="UniProtKB-EC"/>
</dbReference>
<proteinExistence type="predicted"/>
<reference evidence="8" key="1">
    <citation type="journal article" date="2023" name="G3 (Bethesda)">
        <title>Whole genome assemblies of Zophobas morio and Tenebrio molitor.</title>
        <authorList>
            <person name="Kaur S."/>
            <person name="Stinson S.A."/>
            <person name="diCenzo G.C."/>
        </authorList>
    </citation>
    <scope>NUCLEOTIDE SEQUENCE</scope>
    <source>
        <strain evidence="8">QUZm001</strain>
    </source>
</reference>
<dbReference type="PANTHER" id="PTHR10003">
    <property type="entry name" value="SUPEROXIDE DISMUTASE CU-ZN -RELATED"/>
    <property type="match status" value="1"/>
</dbReference>